<evidence type="ECO:0000256" key="1">
    <source>
        <dbReference type="SAM" id="SignalP"/>
    </source>
</evidence>
<dbReference type="EMBL" id="CADCXW020000342">
    <property type="protein sequence ID" value="CAD1574311.1"/>
    <property type="molecule type" value="Genomic_DNA"/>
</dbReference>
<dbReference type="AlphaFoldDB" id="A0A6V7LFY8"/>
<keyword evidence="1" id="KW-0732">Signal</keyword>
<reference evidence="2" key="1">
    <citation type="submission" date="2020-07" db="EMBL/GenBank/DDBJ databases">
        <authorList>
            <person name="Ferguson B K."/>
        </authorList>
    </citation>
    <scope>NUCLEOTIDE SEQUENCE</scope>
    <source>
        <strain evidence="2">L06</strain>
    </source>
</reference>
<feature type="chain" id="PRO_5028435914" evidence="1">
    <location>
        <begin position="19"/>
        <end position="87"/>
    </location>
</feature>
<accession>A0A6V7LFY8</accession>
<gene>
    <name evidence="2" type="ORF">BBRV_LOCUS103620</name>
</gene>
<organism evidence="2">
    <name type="scientific">Bracon brevicornis</name>
    <dbReference type="NCBI Taxonomy" id="1563983"/>
    <lineage>
        <taxon>Eukaryota</taxon>
        <taxon>Metazoa</taxon>
        <taxon>Ecdysozoa</taxon>
        <taxon>Arthropoda</taxon>
        <taxon>Hexapoda</taxon>
        <taxon>Insecta</taxon>
        <taxon>Pterygota</taxon>
        <taxon>Neoptera</taxon>
        <taxon>Endopterygota</taxon>
        <taxon>Hymenoptera</taxon>
        <taxon>Apocrita</taxon>
        <taxon>Ichneumonoidea</taxon>
        <taxon>Braconidae</taxon>
        <taxon>Braconinae</taxon>
        <taxon>Bracon</taxon>
    </lineage>
</organism>
<evidence type="ECO:0000313" key="2">
    <source>
        <dbReference type="EMBL" id="CAD1574311.1"/>
    </source>
</evidence>
<proteinExistence type="predicted"/>
<name>A0A6V7LFY8_9HYME</name>
<sequence length="87" mass="10025">MLLVSLLVVSTLISLSKSTPYRRRDTDEILIDIPYIKGGSWDPAEYYGYSLQNEQVMNAHHTHSLKYDYTFSPLRGFGILIQMKRGN</sequence>
<feature type="signal peptide" evidence="1">
    <location>
        <begin position="1"/>
        <end position="18"/>
    </location>
</feature>
<protein>
    <submittedName>
        <fullName evidence="2">Uncharacterized protein</fullName>
    </submittedName>
</protein>